<gene>
    <name evidence="5" type="ORF">F3W81_18770</name>
</gene>
<dbReference type="AlphaFoldDB" id="A0A7L9WS28"/>
<keyword evidence="1 5" id="KW-0489">Methyltransferase</keyword>
<evidence type="ECO:0000313" key="6">
    <source>
        <dbReference type="Proteomes" id="UP000594118"/>
    </source>
</evidence>
<protein>
    <submittedName>
        <fullName evidence="5">Methyltransferase domain-containing protein</fullName>
    </submittedName>
</protein>
<accession>A0A7L9WS28</accession>
<dbReference type="PANTHER" id="PTHR43464:SF19">
    <property type="entry name" value="UBIQUINONE BIOSYNTHESIS O-METHYLTRANSFERASE, MITOCHONDRIAL"/>
    <property type="match status" value="1"/>
</dbReference>
<sequence>MANPTLERIIDALQGADRVLDIGCGNGALSGALAKRGFRMTGVDPQADRIAQAKTRFTDAAFAVATAEALPFDDGNFDAAVFLNALHHVPEPAMADALSGALRALRPGGVLIVVEPLAEGSFFEAMRPVDDETAIRAAALRALDDLQQAETCTQIDHQRYDRPSHFPDLEAFLAFLRAAEPERDAMIELNRADVAQSFATHAAPEGTGFALAQPMALWMFQTRAIPL</sequence>
<keyword evidence="2 5" id="KW-0808">Transferase</keyword>
<proteinExistence type="predicted"/>
<evidence type="ECO:0000313" key="5">
    <source>
        <dbReference type="EMBL" id="QOL82682.1"/>
    </source>
</evidence>
<dbReference type="CDD" id="cd02440">
    <property type="entry name" value="AdoMet_MTases"/>
    <property type="match status" value="1"/>
</dbReference>
<dbReference type="InterPro" id="IPR041698">
    <property type="entry name" value="Methyltransf_25"/>
</dbReference>
<dbReference type="GO" id="GO:0032259">
    <property type="term" value="P:methylation"/>
    <property type="evidence" value="ECO:0007669"/>
    <property type="project" value="UniProtKB-KW"/>
</dbReference>
<dbReference type="InterPro" id="IPR029063">
    <property type="entry name" value="SAM-dependent_MTases_sf"/>
</dbReference>
<dbReference type="SUPFAM" id="SSF53335">
    <property type="entry name" value="S-adenosyl-L-methionine-dependent methyltransferases"/>
    <property type="match status" value="1"/>
</dbReference>
<dbReference type="Proteomes" id="UP000594118">
    <property type="component" value="Chromosome"/>
</dbReference>
<dbReference type="KEGG" id="pshq:F3W81_18770"/>
<dbReference type="Pfam" id="PF13649">
    <property type="entry name" value="Methyltransf_25"/>
    <property type="match status" value="1"/>
</dbReference>
<dbReference type="PANTHER" id="PTHR43464">
    <property type="entry name" value="METHYLTRANSFERASE"/>
    <property type="match status" value="1"/>
</dbReference>
<dbReference type="Gene3D" id="3.40.50.150">
    <property type="entry name" value="Vaccinia Virus protein VP39"/>
    <property type="match status" value="1"/>
</dbReference>
<keyword evidence="3" id="KW-0949">S-adenosyl-L-methionine</keyword>
<keyword evidence="6" id="KW-1185">Reference proteome</keyword>
<dbReference type="GO" id="GO:0008168">
    <property type="term" value="F:methyltransferase activity"/>
    <property type="evidence" value="ECO:0007669"/>
    <property type="project" value="UniProtKB-KW"/>
</dbReference>
<reference evidence="5 6" key="1">
    <citation type="submission" date="2019-10" db="EMBL/GenBank/DDBJ databases">
        <title>Pseudopuniceibacterium sp. HQ09 islated from Antarctica.</title>
        <authorList>
            <person name="Liao L."/>
            <person name="Su S."/>
            <person name="Chen B."/>
            <person name="Yu Y."/>
        </authorList>
    </citation>
    <scope>NUCLEOTIDE SEQUENCE [LARGE SCALE GENOMIC DNA]</scope>
    <source>
        <strain evidence="5 6">HQ09</strain>
    </source>
</reference>
<evidence type="ECO:0000256" key="3">
    <source>
        <dbReference type="ARBA" id="ARBA00022691"/>
    </source>
</evidence>
<organism evidence="5 6">
    <name type="scientific">Pseudooceanicola spongiae</name>
    <dbReference type="NCBI Taxonomy" id="2613965"/>
    <lineage>
        <taxon>Bacteria</taxon>
        <taxon>Pseudomonadati</taxon>
        <taxon>Pseudomonadota</taxon>
        <taxon>Alphaproteobacteria</taxon>
        <taxon>Rhodobacterales</taxon>
        <taxon>Paracoccaceae</taxon>
        <taxon>Pseudooceanicola</taxon>
    </lineage>
</organism>
<evidence type="ECO:0000256" key="1">
    <source>
        <dbReference type="ARBA" id="ARBA00022603"/>
    </source>
</evidence>
<evidence type="ECO:0000259" key="4">
    <source>
        <dbReference type="Pfam" id="PF13649"/>
    </source>
</evidence>
<feature type="domain" description="Methyltransferase" evidence="4">
    <location>
        <begin position="19"/>
        <end position="109"/>
    </location>
</feature>
<dbReference type="RefSeq" id="WP_193080967.1">
    <property type="nucleotide sequence ID" value="NZ_CP045201.1"/>
</dbReference>
<evidence type="ECO:0000256" key="2">
    <source>
        <dbReference type="ARBA" id="ARBA00022679"/>
    </source>
</evidence>
<name>A0A7L9WS28_9RHOB</name>
<dbReference type="EMBL" id="CP045201">
    <property type="protein sequence ID" value="QOL82682.1"/>
    <property type="molecule type" value="Genomic_DNA"/>
</dbReference>